<dbReference type="OrthoDB" id="5824822at2759"/>
<evidence type="ECO:0000313" key="4">
    <source>
        <dbReference type="WBParaSite" id="ACOC_0000389301-mRNA-1"/>
    </source>
</evidence>
<organism evidence="4">
    <name type="scientific">Angiostrongylus costaricensis</name>
    <name type="common">Nematode worm</name>
    <dbReference type="NCBI Taxonomy" id="334426"/>
    <lineage>
        <taxon>Eukaryota</taxon>
        <taxon>Metazoa</taxon>
        <taxon>Ecdysozoa</taxon>
        <taxon>Nematoda</taxon>
        <taxon>Chromadorea</taxon>
        <taxon>Rhabditida</taxon>
        <taxon>Rhabditina</taxon>
        <taxon>Rhabditomorpha</taxon>
        <taxon>Strongyloidea</taxon>
        <taxon>Metastrongylidae</taxon>
        <taxon>Angiostrongylus</taxon>
    </lineage>
</organism>
<dbReference type="Pfam" id="PF00188">
    <property type="entry name" value="CAP"/>
    <property type="match status" value="1"/>
</dbReference>
<sequence length="243" mass="26871">MNSLKLNLNHREIYNDANFDCFRKHYAVRKISRSTIGLLQFAFGCKAMSLNDRDRTDLLNFINTMRSLVALGDFEAQNLPSAGDMNKLRWDCGLESLAEQAIADCPENPPSEIPTNGVNYRFYGRNSSSLTLRNSIRSAVLEWTSIEDVNWSTSNLFDGNPTSRNVANMFRATTTAIGCSENRCEFSASAACVFSQSGIRAGTLIYTSGSPCKNDNECTSYSPAFCDFGLCVNAARPTTEDPI</sequence>
<evidence type="ECO:0000313" key="2">
    <source>
        <dbReference type="EMBL" id="VDM55479.1"/>
    </source>
</evidence>
<dbReference type="InterPro" id="IPR014044">
    <property type="entry name" value="CAP_dom"/>
</dbReference>
<dbReference type="Gene3D" id="3.40.33.10">
    <property type="entry name" value="CAP"/>
    <property type="match status" value="1"/>
</dbReference>
<protein>
    <submittedName>
        <fullName evidence="4">SCP domain-containing protein</fullName>
    </submittedName>
</protein>
<dbReference type="InterPro" id="IPR035940">
    <property type="entry name" value="CAP_sf"/>
</dbReference>
<keyword evidence="3" id="KW-1185">Reference proteome</keyword>
<dbReference type="EMBL" id="UYYA01001542">
    <property type="protein sequence ID" value="VDM55479.1"/>
    <property type="molecule type" value="Genomic_DNA"/>
</dbReference>
<accession>A0A0R3PHR6</accession>
<dbReference type="CDD" id="cd05380">
    <property type="entry name" value="CAP_euk"/>
    <property type="match status" value="1"/>
</dbReference>
<dbReference type="SUPFAM" id="SSF55797">
    <property type="entry name" value="PR-1-like"/>
    <property type="match status" value="1"/>
</dbReference>
<dbReference type="WBParaSite" id="ACOC_0000389301-mRNA-1">
    <property type="protein sequence ID" value="ACOC_0000389301-mRNA-1"/>
    <property type="gene ID" value="ACOC_0000389301"/>
</dbReference>
<name>A0A0R3PHR6_ANGCS</name>
<reference evidence="4" key="1">
    <citation type="submission" date="2017-02" db="UniProtKB">
        <authorList>
            <consortium name="WormBaseParasite"/>
        </authorList>
    </citation>
    <scope>IDENTIFICATION</scope>
</reference>
<proteinExistence type="predicted"/>
<feature type="domain" description="SCP" evidence="1">
    <location>
        <begin position="53"/>
        <end position="202"/>
    </location>
</feature>
<dbReference type="SMART" id="SM00198">
    <property type="entry name" value="SCP"/>
    <property type="match status" value="1"/>
</dbReference>
<evidence type="ECO:0000313" key="3">
    <source>
        <dbReference type="Proteomes" id="UP000267027"/>
    </source>
</evidence>
<evidence type="ECO:0000259" key="1">
    <source>
        <dbReference type="SMART" id="SM00198"/>
    </source>
</evidence>
<dbReference type="AlphaFoldDB" id="A0A0R3PHR6"/>
<dbReference type="Proteomes" id="UP000267027">
    <property type="component" value="Unassembled WGS sequence"/>
</dbReference>
<dbReference type="OMA" id="SENRCEF"/>
<reference evidence="2 3" key="2">
    <citation type="submission" date="2018-11" db="EMBL/GenBank/DDBJ databases">
        <authorList>
            <consortium name="Pathogen Informatics"/>
        </authorList>
    </citation>
    <scope>NUCLEOTIDE SEQUENCE [LARGE SCALE GENOMIC DNA]</scope>
    <source>
        <strain evidence="2 3">Costa Rica</strain>
    </source>
</reference>
<gene>
    <name evidence="2" type="ORF">ACOC_LOCUS3894</name>
</gene>